<comment type="caution">
    <text evidence="2">The sequence shown here is derived from an EMBL/GenBank/DDBJ whole genome shotgun (WGS) entry which is preliminary data.</text>
</comment>
<evidence type="ECO:0000256" key="1">
    <source>
        <dbReference type="SAM" id="SignalP"/>
    </source>
</evidence>
<sequence length="102" mass="11353">MPFTASTKFIILTAIFLEFFVVCLAFEIGHQLVDRLEDTEIDCELGEVATVHRDEADTRLLTTAGGELLPEYSTVDSIPPPLYKDAVDLGIFDVELEDSDDE</sequence>
<keyword evidence="1" id="KW-0732">Signal</keyword>
<feature type="chain" id="PRO_5042171227" evidence="1">
    <location>
        <begin position="26"/>
        <end position="102"/>
    </location>
</feature>
<keyword evidence="3" id="KW-1185">Reference proteome</keyword>
<dbReference type="AlphaFoldDB" id="A0AAD4FHQ1"/>
<reference evidence="2" key="1">
    <citation type="submission" date="2021-07" db="EMBL/GenBank/DDBJ databases">
        <title>Genome Resource of American Ginseng Black Spot Pathogen Alternaria panax.</title>
        <authorList>
            <person name="Qiu C."/>
            <person name="Wang W."/>
            <person name="Liu Z."/>
        </authorList>
    </citation>
    <scope>NUCLEOTIDE SEQUENCE</scope>
    <source>
        <strain evidence="2">BNCC115425</strain>
    </source>
</reference>
<proteinExistence type="predicted"/>
<protein>
    <submittedName>
        <fullName evidence="2">Uncharacterized protein</fullName>
    </submittedName>
</protein>
<feature type="signal peptide" evidence="1">
    <location>
        <begin position="1"/>
        <end position="25"/>
    </location>
</feature>
<dbReference type="Proteomes" id="UP001199106">
    <property type="component" value="Unassembled WGS sequence"/>
</dbReference>
<accession>A0AAD4FHQ1</accession>
<name>A0AAD4FHQ1_9PLEO</name>
<organism evidence="2 3">
    <name type="scientific">Alternaria panax</name>
    <dbReference type="NCBI Taxonomy" id="48097"/>
    <lineage>
        <taxon>Eukaryota</taxon>
        <taxon>Fungi</taxon>
        <taxon>Dikarya</taxon>
        <taxon>Ascomycota</taxon>
        <taxon>Pezizomycotina</taxon>
        <taxon>Dothideomycetes</taxon>
        <taxon>Pleosporomycetidae</taxon>
        <taxon>Pleosporales</taxon>
        <taxon>Pleosporineae</taxon>
        <taxon>Pleosporaceae</taxon>
        <taxon>Alternaria</taxon>
        <taxon>Alternaria sect. Panax</taxon>
    </lineage>
</organism>
<evidence type="ECO:0000313" key="2">
    <source>
        <dbReference type="EMBL" id="KAG9187774.1"/>
    </source>
</evidence>
<dbReference type="EMBL" id="JAANER010000007">
    <property type="protein sequence ID" value="KAG9187774.1"/>
    <property type="molecule type" value="Genomic_DNA"/>
</dbReference>
<gene>
    <name evidence="2" type="ORF">G6011_05645</name>
</gene>
<evidence type="ECO:0000313" key="3">
    <source>
        <dbReference type="Proteomes" id="UP001199106"/>
    </source>
</evidence>